<dbReference type="RefSeq" id="WP_130059478.1">
    <property type="nucleotide sequence ID" value="NZ_CP081902.1"/>
</dbReference>
<organism evidence="2 3">
    <name type="scientific">Bacteroides salyersiae</name>
    <dbReference type="NCBI Taxonomy" id="291644"/>
    <lineage>
        <taxon>Bacteria</taxon>
        <taxon>Pseudomonadati</taxon>
        <taxon>Bacteroidota</taxon>
        <taxon>Bacteroidia</taxon>
        <taxon>Bacteroidales</taxon>
        <taxon>Bacteroidaceae</taxon>
        <taxon>Bacteroides</taxon>
    </lineage>
</organism>
<feature type="signal peptide" evidence="1">
    <location>
        <begin position="1"/>
        <end position="22"/>
    </location>
</feature>
<dbReference type="AlphaFoldDB" id="A0A7J4XGR5"/>
<evidence type="ECO:0000256" key="1">
    <source>
        <dbReference type="SAM" id="SignalP"/>
    </source>
</evidence>
<sequence length="324" mass="34510">MKRNVLLSAVTLMMTANVFAQAEDVTPAAFKFQERSVGPVEMFWGTGANPSIAELNVSGSIVTAVAPANPTEEEALSSGLSIVNSEFGNLLLLKGKNAPASAEGPASTGDLGKGWFSLNFIGPASAEGGNNYRVTYQMKMVSDLGIGDKKLGLSCVSGGGNNTSLGSKSEVLFTGDSGWWQFQINAKTGTKDPFRARIEFDGQMMDKTALYVYEVSFVRNPEGELVNTEGTENADGSYTGMSKPNGAVSVGVASTMSDLNAPFVTWDHQYIYVNNANNREMVYIYNMIGQLVHSVEATAGFMEIPMNPGAYIVKVGAKSTKVIL</sequence>
<dbReference type="NCBIfam" id="TIGR04183">
    <property type="entry name" value="Por_Secre_tail"/>
    <property type="match status" value="1"/>
</dbReference>
<evidence type="ECO:0000313" key="2">
    <source>
        <dbReference type="EMBL" id="KAA3762443.1"/>
    </source>
</evidence>
<dbReference type="EMBL" id="VWMK01000015">
    <property type="protein sequence ID" value="KAA3762443.1"/>
    <property type="molecule type" value="Genomic_DNA"/>
</dbReference>
<evidence type="ECO:0000313" key="3">
    <source>
        <dbReference type="Proteomes" id="UP000422221"/>
    </source>
</evidence>
<name>A0A7J4XGR5_9BACE</name>
<comment type="caution">
    <text evidence="2">The sequence shown here is derived from an EMBL/GenBank/DDBJ whole genome shotgun (WGS) entry which is preliminary data.</text>
</comment>
<dbReference type="InterPro" id="IPR026444">
    <property type="entry name" value="Secre_tail"/>
</dbReference>
<dbReference type="Proteomes" id="UP000422221">
    <property type="component" value="Unassembled WGS sequence"/>
</dbReference>
<proteinExistence type="predicted"/>
<gene>
    <name evidence="2" type="ORF">F3F73_15265</name>
</gene>
<feature type="chain" id="PRO_5029551424" evidence="1">
    <location>
        <begin position="23"/>
        <end position="324"/>
    </location>
</feature>
<accession>A0A7J4XGR5</accession>
<reference evidence="2 3" key="1">
    <citation type="journal article" date="2019" name="Nat. Med.">
        <title>A library of human gut bacterial isolates paired with longitudinal multiomics data enables mechanistic microbiome research.</title>
        <authorList>
            <person name="Poyet M."/>
            <person name="Groussin M."/>
            <person name="Gibbons S.M."/>
            <person name="Avila-Pacheco J."/>
            <person name="Jiang X."/>
            <person name="Kearney S.M."/>
            <person name="Perrotta A.R."/>
            <person name="Berdy B."/>
            <person name="Zhao S."/>
            <person name="Lieberman T.D."/>
            <person name="Swanson P.K."/>
            <person name="Smith M."/>
            <person name="Roesemann S."/>
            <person name="Alexander J.E."/>
            <person name="Rich S.A."/>
            <person name="Livny J."/>
            <person name="Vlamakis H."/>
            <person name="Clish C."/>
            <person name="Bullock K."/>
            <person name="Deik A."/>
            <person name="Scott J."/>
            <person name="Pierce K.A."/>
            <person name="Xavier R.J."/>
            <person name="Alm E.J."/>
        </authorList>
    </citation>
    <scope>NUCLEOTIDE SEQUENCE [LARGE SCALE GENOMIC DNA]</scope>
    <source>
        <strain evidence="2 3">BIOML-A10</strain>
    </source>
</reference>
<protein>
    <submittedName>
        <fullName evidence="2">T9SS type A sorting domain-containing protein</fullName>
    </submittedName>
</protein>
<keyword evidence="1" id="KW-0732">Signal</keyword>